<dbReference type="SFLD" id="SFLDS00003">
    <property type="entry name" value="Haloacid_Dehalogenase"/>
    <property type="match status" value="1"/>
</dbReference>
<dbReference type="PANTHER" id="PTHR46191">
    <property type="match status" value="1"/>
</dbReference>
<keyword evidence="4" id="KW-1185">Reference proteome</keyword>
<evidence type="ECO:0000256" key="1">
    <source>
        <dbReference type="ARBA" id="ARBA00007958"/>
    </source>
</evidence>
<dbReference type="NCBIfam" id="TIGR01549">
    <property type="entry name" value="HAD-SF-IA-v1"/>
    <property type="match status" value="1"/>
</dbReference>
<dbReference type="AlphaFoldDB" id="A0A650CPG4"/>
<dbReference type="KEGG" id="sazo:D1868_06840"/>
<reference evidence="3 4" key="1">
    <citation type="submission" date="2019-10" db="EMBL/GenBank/DDBJ databases">
        <title>Genome Sequences from Six Type Strain Members of the Archaeal Family Sulfolobaceae: Acidianus ambivalens, Acidianus infernus, Metallosphaera prunae, Stygiolobus azoricus, Sulfolobus metallicus, and Sulfurisphaera ohwakuensis.</title>
        <authorList>
            <person name="Counts J.A."/>
            <person name="Kelly R.M."/>
        </authorList>
    </citation>
    <scope>NUCLEOTIDE SEQUENCE [LARGE SCALE GENOMIC DNA]</scope>
    <source>
        <strain evidence="3 4">FC6</strain>
    </source>
</reference>
<proteinExistence type="inferred from homology"/>
<dbReference type="SFLD" id="SFLDG01129">
    <property type="entry name" value="C1.5:_HAD__Beta-PGM__Phosphata"/>
    <property type="match status" value="1"/>
</dbReference>
<evidence type="ECO:0000313" key="3">
    <source>
        <dbReference type="EMBL" id="QGR19736.1"/>
    </source>
</evidence>
<feature type="coiled-coil region" evidence="2">
    <location>
        <begin position="200"/>
        <end position="227"/>
    </location>
</feature>
<sequence>MKIKIISLDLGDTLIYNKPWRYEVISQALKDLGYNIPAKKLFRVSAKIRGKKLEPNPNGNNTPSLREIFNELGLKLSDRDIEKIEEARRKAEKEVLMYDDVIEFLEAAKSLGLKTVLISNAANNGRAKKHLETFGLRKYFDKVVFSFEVGKVKPNPEIFKLAIPEGREMAVHIGDIYEVDVVGAVNAGLRGVLLDRRNAYDEISEKYSSLREVLKEIEKESIFIEKET</sequence>
<dbReference type="Pfam" id="PF00702">
    <property type="entry name" value="Hydrolase"/>
    <property type="match status" value="1"/>
</dbReference>
<feature type="coiled-coil region" evidence="2">
    <location>
        <begin position="74"/>
        <end position="101"/>
    </location>
</feature>
<accession>A0A650CPG4</accession>
<keyword evidence="2" id="KW-0175">Coiled coil</keyword>
<dbReference type="SUPFAM" id="SSF56784">
    <property type="entry name" value="HAD-like"/>
    <property type="match status" value="1"/>
</dbReference>
<protein>
    <submittedName>
        <fullName evidence="3">HAD-IA family hydrolase</fullName>
    </submittedName>
</protein>
<dbReference type="InterPro" id="IPR023214">
    <property type="entry name" value="HAD_sf"/>
</dbReference>
<dbReference type="Gene3D" id="1.10.150.660">
    <property type="match status" value="1"/>
</dbReference>
<dbReference type="PANTHER" id="PTHR46191:SF2">
    <property type="entry name" value="HALOACID DEHALOGENASE-LIKE HYDROLASE DOMAIN-CONTAINING PROTEIN 3"/>
    <property type="match status" value="1"/>
</dbReference>
<dbReference type="EMBL" id="CP045483">
    <property type="protein sequence ID" value="QGR19736.1"/>
    <property type="molecule type" value="Genomic_DNA"/>
</dbReference>
<comment type="similarity">
    <text evidence="1">Belongs to the HAD-like hydrolase superfamily.</text>
</comment>
<dbReference type="GeneID" id="42798774"/>
<dbReference type="InterPro" id="IPR051828">
    <property type="entry name" value="HAD-like_hydrolase_domain"/>
</dbReference>
<name>A0A650CPG4_9CREN</name>
<dbReference type="InterPro" id="IPR006439">
    <property type="entry name" value="HAD-SF_hydro_IA"/>
</dbReference>
<gene>
    <name evidence="3" type="ORF">D1868_06840</name>
</gene>
<evidence type="ECO:0000256" key="2">
    <source>
        <dbReference type="SAM" id="Coils"/>
    </source>
</evidence>
<evidence type="ECO:0000313" key="4">
    <source>
        <dbReference type="Proteomes" id="UP000423396"/>
    </source>
</evidence>
<dbReference type="PRINTS" id="PR00413">
    <property type="entry name" value="HADHALOGNASE"/>
</dbReference>
<dbReference type="RefSeq" id="WP_156006808.1">
    <property type="nucleotide sequence ID" value="NZ_CP045483.1"/>
</dbReference>
<keyword evidence="3" id="KW-0378">Hydrolase</keyword>
<organism evidence="3 4">
    <name type="scientific">Stygiolobus azoricus</name>
    <dbReference type="NCBI Taxonomy" id="41675"/>
    <lineage>
        <taxon>Archaea</taxon>
        <taxon>Thermoproteota</taxon>
        <taxon>Thermoprotei</taxon>
        <taxon>Sulfolobales</taxon>
        <taxon>Sulfolobaceae</taxon>
        <taxon>Stygiolobus</taxon>
    </lineage>
</organism>
<dbReference type="OrthoDB" id="27736at2157"/>
<dbReference type="Gene3D" id="3.40.50.1000">
    <property type="entry name" value="HAD superfamily/HAD-like"/>
    <property type="match status" value="1"/>
</dbReference>
<dbReference type="InterPro" id="IPR036412">
    <property type="entry name" value="HAD-like_sf"/>
</dbReference>
<dbReference type="Proteomes" id="UP000423396">
    <property type="component" value="Chromosome"/>
</dbReference>
<dbReference type="GO" id="GO:0016787">
    <property type="term" value="F:hydrolase activity"/>
    <property type="evidence" value="ECO:0007669"/>
    <property type="project" value="UniProtKB-KW"/>
</dbReference>